<dbReference type="PROSITE" id="PS50928">
    <property type="entry name" value="ABC_TM1"/>
    <property type="match status" value="1"/>
</dbReference>
<dbReference type="InterPro" id="IPR051613">
    <property type="entry name" value="ABC_transp_permease_HisMQ"/>
</dbReference>
<dbReference type="AlphaFoldDB" id="A0A073IC14"/>
<dbReference type="SUPFAM" id="SSF161098">
    <property type="entry name" value="MetI-like"/>
    <property type="match status" value="1"/>
</dbReference>
<evidence type="ECO:0000256" key="8">
    <source>
        <dbReference type="ARBA" id="ARBA00023136"/>
    </source>
</evidence>
<dbReference type="Pfam" id="PF00528">
    <property type="entry name" value="BPD_transp_1"/>
    <property type="match status" value="1"/>
</dbReference>
<dbReference type="NCBIfam" id="TIGR01726">
    <property type="entry name" value="HEQRo_perm_3TM"/>
    <property type="match status" value="1"/>
</dbReference>
<organism evidence="11 12">
    <name type="scientific">Sulfitobacter donghicola DSW-25 = KCTC 12864 = JCM 14565</name>
    <dbReference type="NCBI Taxonomy" id="1300350"/>
    <lineage>
        <taxon>Bacteria</taxon>
        <taxon>Pseudomonadati</taxon>
        <taxon>Pseudomonadota</taxon>
        <taxon>Alphaproteobacteria</taxon>
        <taxon>Rhodobacterales</taxon>
        <taxon>Roseobacteraceae</taxon>
        <taxon>Sulfitobacter</taxon>
    </lineage>
</organism>
<keyword evidence="7 9" id="KW-1133">Transmembrane helix</keyword>
<keyword evidence="12" id="KW-1185">Reference proteome</keyword>
<dbReference type="InterPro" id="IPR000515">
    <property type="entry name" value="MetI-like"/>
</dbReference>
<feature type="transmembrane region" description="Helical" evidence="9">
    <location>
        <begin position="104"/>
        <end position="123"/>
    </location>
</feature>
<keyword evidence="3 9" id="KW-0813">Transport</keyword>
<feature type="transmembrane region" description="Helical" evidence="9">
    <location>
        <begin position="163"/>
        <end position="187"/>
    </location>
</feature>
<evidence type="ECO:0000313" key="11">
    <source>
        <dbReference type="EMBL" id="KEJ87873.1"/>
    </source>
</evidence>
<dbReference type="InterPro" id="IPR035906">
    <property type="entry name" value="MetI-like_sf"/>
</dbReference>
<sequence>MDSINSFLGPLAFGSTGWGDDLARGAWITLTLALWSMSLGLIFGLGLAGMKLSRFAPLRWLAAGYTLFIRGVPEFLILLVVFFGSDALINAGLLWMGFEAGVEVPKFAAAVAGLSAIFAAYACEIFRGAYLAVPPGQIEAAEAIGLSRGKIFWRIRCPQMLRFAIPGLGNLWMVVLKDTSLAAVIALDELLRISKLGGETEGRQLTFFVAAGCIYLALTLVSDIGRAWIERRARRGMVKV</sequence>
<evidence type="ECO:0000256" key="4">
    <source>
        <dbReference type="ARBA" id="ARBA00022475"/>
    </source>
</evidence>
<dbReference type="STRING" id="1300350.Z948_988"/>
<dbReference type="Gene3D" id="1.10.3720.10">
    <property type="entry name" value="MetI-like"/>
    <property type="match status" value="1"/>
</dbReference>
<dbReference type="InterPro" id="IPR010065">
    <property type="entry name" value="AA_ABC_transptr_permease_3TM"/>
</dbReference>
<comment type="subcellular location">
    <subcellularLocation>
        <location evidence="1">Cell inner membrane</location>
        <topology evidence="1">Multi-pass membrane protein</topology>
    </subcellularLocation>
    <subcellularLocation>
        <location evidence="9">Cell membrane</location>
        <topology evidence="9">Multi-pass membrane protein</topology>
    </subcellularLocation>
</comment>
<reference evidence="11 12" key="1">
    <citation type="submission" date="2014-01" db="EMBL/GenBank/DDBJ databases">
        <title>Sulfitobacter donghicola JCM 14565 Genome Sequencing.</title>
        <authorList>
            <person name="Lai Q."/>
            <person name="Hong Z."/>
        </authorList>
    </citation>
    <scope>NUCLEOTIDE SEQUENCE [LARGE SCALE GENOMIC DNA]</scope>
    <source>
        <strain evidence="11 12">JCM 14565</strain>
    </source>
</reference>
<protein>
    <submittedName>
        <fullName evidence="11">Histidine transporter permease HisQ</fullName>
    </submittedName>
</protein>
<keyword evidence="5" id="KW-0997">Cell inner membrane</keyword>
<evidence type="ECO:0000256" key="5">
    <source>
        <dbReference type="ARBA" id="ARBA00022519"/>
    </source>
</evidence>
<gene>
    <name evidence="11" type="ORF">DSW25_04445</name>
</gene>
<evidence type="ECO:0000256" key="7">
    <source>
        <dbReference type="ARBA" id="ARBA00022989"/>
    </source>
</evidence>
<dbReference type="PANTHER" id="PTHR30133:SF2">
    <property type="entry name" value="ARGININE ABC TRANSPORTER PERMEASE PROTEIN ARTQ"/>
    <property type="match status" value="1"/>
</dbReference>
<feature type="domain" description="ABC transmembrane type-1" evidence="10">
    <location>
        <begin position="26"/>
        <end position="226"/>
    </location>
</feature>
<keyword evidence="6 9" id="KW-0812">Transmembrane</keyword>
<evidence type="ECO:0000256" key="1">
    <source>
        <dbReference type="ARBA" id="ARBA00004429"/>
    </source>
</evidence>
<keyword evidence="8 9" id="KW-0472">Membrane</keyword>
<dbReference type="PANTHER" id="PTHR30133">
    <property type="entry name" value="CATIONIC AMINO ACID TRANSPORTER, MEMBRANE COMPONENT"/>
    <property type="match status" value="1"/>
</dbReference>
<accession>A0A073IC14</accession>
<evidence type="ECO:0000256" key="9">
    <source>
        <dbReference type="RuleBase" id="RU363032"/>
    </source>
</evidence>
<dbReference type="EMBL" id="JAMC01000012">
    <property type="protein sequence ID" value="KEJ87873.1"/>
    <property type="molecule type" value="Genomic_DNA"/>
</dbReference>
<dbReference type="Proteomes" id="UP000027734">
    <property type="component" value="Unassembled WGS sequence"/>
</dbReference>
<evidence type="ECO:0000259" key="10">
    <source>
        <dbReference type="PROSITE" id="PS50928"/>
    </source>
</evidence>
<name>A0A073IC14_9RHOB</name>
<comment type="similarity">
    <text evidence="2">Belongs to the binding-protein-dependent transport system permease family. HisMQ subfamily.</text>
</comment>
<dbReference type="GO" id="GO:0022857">
    <property type="term" value="F:transmembrane transporter activity"/>
    <property type="evidence" value="ECO:0007669"/>
    <property type="project" value="InterPro"/>
</dbReference>
<evidence type="ECO:0000256" key="6">
    <source>
        <dbReference type="ARBA" id="ARBA00022692"/>
    </source>
</evidence>
<keyword evidence="4" id="KW-1003">Cell membrane</keyword>
<evidence type="ECO:0000256" key="2">
    <source>
        <dbReference type="ARBA" id="ARBA00010072"/>
    </source>
</evidence>
<evidence type="ECO:0000313" key="12">
    <source>
        <dbReference type="Proteomes" id="UP000027734"/>
    </source>
</evidence>
<feature type="transmembrane region" description="Helical" evidence="9">
    <location>
        <begin position="207"/>
        <end position="229"/>
    </location>
</feature>
<dbReference type="RefSeq" id="WP_245604553.1">
    <property type="nucleotide sequence ID" value="NZ_JAMC01000012.1"/>
</dbReference>
<dbReference type="eggNOG" id="COG4215">
    <property type="taxonomic scope" value="Bacteria"/>
</dbReference>
<dbReference type="CDD" id="cd06261">
    <property type="entry name" value="TM_PBP2"/>
    <property type="match status" value="1"/>
</dbReference>
<feature type="transmembrane region" description="Helical" evidence="9">
    <location>
        <begin position="26"/>
        <end position="48"/>
    </location>
</feature>
<proteinExistence type="inferred from homology"/>
<feature type="transmembrane region" description="Helical" evidence="9">
    <location>
        <begin position="60"/>
        <end position="84"/>
    </location>
</feature>
<evidence type="ECO:0000256" key="3">
    <source>
        <dbReference type="ARBA" id="ARBA00022448"/>
    </source>
</evidence>
<comment type="caution">
    <text evidence="11">The sequence shown here is derived from an EMBL/GenBank/DDBJ whole genome shotgun (WGS) entry which is preliminary data.</text>
</comment>
<dbReference type="GO" id="GO:0043190">
    <property type="term" value="C:ATP-binding cassette (ABC) transporter complex"/>
    <property type="evidence" value="ECO:0007669"/>
    <property type="project" value="InterPro"/>
</dbReference>